<organism evidence="8 9">
    <name type="scientific">Sphingobium fontiphilum</name>
    <dbReference type="NCBI Taxonomy" id="944425"/>
    <lineage>
        <taxon>Bacteria</taxon>
        <taxon>Pseudomonadati</taxon>
        <taxon>Pseudomonadota</taxon>
        <taxon>Alphaproteobacteria</taxon>
        <taxon>Sphingomonadales</taxon>
        <taxon>Sphingomonadaceae</taxon>
        <taxon>Sphingobium</taxon>
    </lineage>
</organism>
<dbReference type="NCBIfam" id="NF004679">
    <property type="entry name" value="PRK06019.1-5"/>
    <property type="match status" value="1"/>
</dbReference>
<keyword evidence="4 5" id="KW-0067">ATP-binding</keyword>
<dbReference type="GO" id="GO:0006189">
    <property type="term" value="P:'de novo' IMP biosynthetic process"/>
    <property type="evidence" value="ECO:0007669"/>
    <property type="project" value="UniProtKB-UniRule"/>
</dbReference>
<comment type="catalytic activity">
    <reaction evidence="5 6">
        <text>5-amino-1-(5-phospho-beta-D-ribosyl)imidazole + hydrogencarbonate + ATP = 5-carboxyamino-1-(5-phospho-D-ribosyl)imidazole + ADP + phosphate + 2 H(+)</text>
        <dbReference type="Rhea" id="RHEA:19317"/>
        <dbReference type="ChEBI" id="CHEBI:15378"/>
        <dbReference type="ChEBI" id="CHEBI:17544"/>
        <dbReference type="ChEBI" id="CHEBI:30616"/>
        <dbReference type="ChEBI" id="CHEBI:43474"/>
        <dbReference type="ChEBI" id="CHEBI:58730"/>
        <dbReference type="ChEBI" id="CHEBI:137981"/>
        <dbReference type="ChEBI" id="CHEBI:456216"/>
        <dbReference type="EC" id="6.3.4.18"/>
    </reaction>
</comment>
<keyword evidence="1 5" id="KW-0436">Ligase</keyword>
<dbReference type="GO" id="GO:0005524">
    <property type="term" value="F:ATP binding"/>
    <property type="evidence" value="ECO:0007669"/>
    <property type="project" value="UniProtKB-UniRule"/>
</dbReference>
<dbReference type="NCBIfam" id="TIGR01161">
    <property type="entry name" value="purK"/>
    <property type="match status" value="1"/>
</dbReference>
<feature type="binding site" evidence="5">
    <location>
        <position position="212"/>
    </location>
    <ligand>
        <name>ATP</name>
        <dbReference type="ChEBI" id="CHEBI:30616"/>
    </ligand>
</feature>
<evidence type="ECO:0000256" key="6">
    <source>
        <dbReference type="RuleBase" id="RU361200"/>
    </source>
</evidence>
<dbReference type="PROSITE" id="PS50975">
    <property type="entry name" value="ATP_GRASP"/>
    <property type="match status" value="1"/>
</dbReference>
<dbReference type="SUPFAM" id="SSF56059">
    <property type="entry name" value="Glutathione synthetase ATP-binding domain-like"/>
    <property type="match status" value="1"/>
</dbReference>
<dbReference type="EC" id="6.3.4.18" evidence="5 6"/>
<dbReference type="InterPro" id="IPR013815">
    <property type="entry name" value="ATP_grasp_subdomain_1"/>
</dbReference>
<dbReference type="FunFam" id="3.30.1490.20:FF:000015">
    <property type="entry name" value="N5-carboxyaminoimidazole ribonucleotide synthase"/>
    <property type="match status" value="1"/>
</dbReference>
<dbReference type="GO" id="GO:0046872">
    <property type="term" value="F:metal ion binding"/>
    <property type="evidence" value="ECO:0007669"/>
    <property type="project" value="InterPro"/>
</dbReference>
<dbReference type="InterPro" id="IPR005875">
    <property type="entry name" value="PurK"/>
</dbReference>
<gene>
    <name evidence="5 6" type="primary">purK</name>
    <name evidence="8" type="ORF">GGR44_000214</name>
</gene>
<dbReference type="PANTHER" id="PTHR11609:SF5">
    <property type="entry name" value="PHOSPHORIBOSYLAMINOIMIDAZOLE CARBOXYLASE"/>
    <property type="match status" value="1"/>
</dbReference>
<feature type="domain" description="ATP-grasp" evidence="7">
    <location>
        <begin position="110"/>
        <end position="296"/>
    </location>
</feature>
<dbReference type="InterPro" id="IPR040686">
    <property type="entry name" value="PurK_C"/>
</dbReference>
<feature type="binding site" evidence="5">
    <location>
        <begin position="266"/>
        <end position="267"/>
    </location>
    <ligand>
        <name>ATP</name>
        <dbReference type="ChEBI" id="CHEBI:30616"/>
    </ligand>
</feature>
<accession>A0A7W6GMS3</accession>
<proteinExistence type="inferred from homology"/>
<dbReference type="EMBL" id="JACIEB010000001">
    <property type="protein sequence ID" value="MBB3980583.1"/>
    <property type="molecule type" value="Genomic_DNA"/>
</dbReference>
<dbReference type="InterPro" id="IPR054350">
    <property type="entry name" value="PurT/PurK_preATP-grasp"/>
</dbReference>
<dbReference type="InterPro" id="IPR003135">
    <property type="entry name" value="ATP-grasp_carboxylate-amine"/>
</dbReference>
<dbReference type="GO" id="GO:0005829">
    <property type="term" value="C:cytosol"/>
    <property type="evidence" value="ECO:0007669"/>
    <property type="project" value="TreeGrafter"/>
</dbReference>
<feature type="binding site" evidence="5">
    <location>
        <begin position="151"/>
        <end position="157"/>
    </location>
    <ligand>
        <name>ATP</name>
        <dbReference type="ChEBI" id="CHEBI:30616"/>
    </ligand>
</feature>
<evidence type="ECO:0000259" key="7">
    <source>
        <dbReference type="PROSITE" id="PS50975"/>
    </source>
</evidence>
<dbReference type="FunFam" id="3.40.50.20:FF:000016">
    <property type="entry name" value="N5-carboxyaminoimidazole ribonucleotide synthase"/>
    <property type="match status" value="1"/>
</dbReference>
<comment type="subunit">
    <text evidence="5 6">Homodimer.</text>
</comment>
<dbReference type="SUPFAM" id="SSF52440">
    <property type="entry name" value="PreATP-grasp domain"/>
    <property type="match status" value="1"/>
</dbReference>
<dbReference type="HAMAP" id="MF_01928">
    <property type="entry name" value="PurK"/>
    <property type="match status" value="1"/>
</dbReference>
<keyword evidence="3 5" id="KW-0658">Purine biosynthesis</keyword>
<dbReference type="RefSeq" id="WP_183953593.1">
    <property type="nucleotide sequence ID" value="NZ_JACIEB010000001.1"/>
</dbReference>
<dbReference type="NCBIfam" id="NF004676">
    <property type="entry name" value="PRK06019.1-2"/>
    <property type="match status" value="1"/>
</dbReference>
<evidence type="ECO:0000256" key="4">
    <source>
        <dbReference type="ARBA" id="ARBA00022840"/>
    </source>
</evidence>
<feature type="binding site" evidence="5">
    <location>
        <position position="106"/>
    </location>
    <ligand>
        <name>ATP</name>
        <dbReference type="ChEBI" id="CHEBI:30616"/>
    </ligand>
</feature>
<feature type="binding site" evidence="5">
    <location>
        <begin position="181"/>
        <end position="184"/>
    </location>
    <ligand>
        <name>ATP</name>
        <dbReference type="ChEBI" id="CHEBI:30616"/>
    </ligand>
</feature>
<dbReference type="Pfam" id="PF17769">
    <property type="entry name" value="PurK_C"/>
    <property type="match status" value="1"/>
</dbReference>
<dbReference type="AlphaFoldDB" id="A0A7W6GMS3"/>
<evidence type="ECO:0000256" key="5">
    <source>
        <dbReference type="HAMAP-Rule" id="MF_01928"/>
    </source>
</evidence>
<name>A0A7W6GMS3_9SPHN</name>
<protein>
    <recommendedName>
        <fullName evidence="5 6">N5-carboxyaminoimidazole ribonucleotide synthase</fullName>
        <shortName evidence="5 6">N5-CAIR synthase</shortName>
        <ecNumber evidence="5 6">6.3.4.18</ecNumber>
    </recommendedName>
    <alternativeName>
        <fullName evidence="5 6">5-(carboxyamino)imidazole ribonucleotide synthetase</fullName>
    </alternativeName>
</protein>
<dbReference type="InterPro" id="IPR016185">
    <property type="entry name" value="PreATP-grasp_dom_sf"/>
</dbReference>
<comment type="caution">
    <text evidence="8">The sequence shown here is derived from an EMBL/GenBank/DDBJ whole genome shotgun (WGS) entry which is preliminary data.</text>
</comment>
<sequence length="356" mass="37571">MTTIAPGSTIGILGGGQLGRMIAMAAAQLGYRTHIYAPEESGPAADVSPLWTCGAYEDAAALGAFADSVDVVTYEFENIDPAAVDTLAGHGLVRPGAGALRIAQDRLAEKRFVQQLGGLTAPFAPVDSLDDLEEALDEIGSRAILKTNRMGYDGKGQARLSEPGDAVGAWNAIGRQPAILEGFVTFAQEFSVILARGADGEVRFWDSPANVHVDGILSTSMLPAGPLIEGQAPAARALAGQVADALDYVGVLTLEFFASADGPVFNEMAPRVHNSGHWTTEGAVTSQFENHVRAICGLPLGDTGLAAQGVVMRNLIGDQAHEWRDILSDPANHLHLYGKREARPGRKMGHVTRLML</sequence>
<evidence type="ECO:0000313" key="9">
    <source>
        <dbReference type="Proteomes" id="UP000552757"/>
    </source>
</evidence>
<evidence type="ECO:0000256" key="2">
    <source>
        <dbReference type="ARBA" id="ARBA00022741"/>
    </source>
</evidence>
<reference evidence="8 9" key="1">
    <citation type="submission" date="2020-08" db="EMBL/GenBank/DDBJ databases">
        <title>Genomic Encyclopedia of Type Strains, Phase IV (KMG-IV): sequencing the most valuable type-strain genomes for metagenomic binning, comparative biology and taxonomic classification.</title>
        <authorList>
            <person name="Goeker M."/>
        </authorList>
    </citation>
    <scope>NUCLEOTIDE SEQUENCE [LARGE SCALE GENOMIC DNA]</scope>
    <source>
        <strain evidence="8 9">DSM 29348</strain>
    </source>
</reference>
<evidence type="ECO:0000256" key="3">
    <source>
        <dbReference type="ARBA" id="ARBA00022755"/>
    </source>
</evidence>
<dbReference type="Gene3D" id="3.40.50.20">
    <property type="match status" value="1"/>
</dbReference>
<dbReference type="Pfam" id="PF22660">
    <property type="entry name" value="RS_preATP-grasp-like"/>
    <property type="match status" value="1"/>
</dbReference>
<dbReference type="Pfam" id="PF02222">
    <property type="entry name" value="ATP-grasp"/>
    <property type="match status" value="1"/>
</dbReference>
<dbReference type="UniPathway" id="UPA00074">
    <property type="reaction ID" value="UER00942"/>
</dbReference>
<comment type="pathway">
    <text evidence="5 6">Purine metabolism; IMP biosynthesis via de novo pathway; 5-amino-1-(5-phospho-D-ribosyl)imidazole-4-carboxylate from 5-amino-1-(5-phospho-D-ribosyl)imidazole (N5-CAIR route): step 1/2.</text>
</comment>
<comment type="function">
    <text evidence="5">Catalyzes the ATP-dependent conversion of 5-aminoimidazole ribonucleotide (AIR) and HCO(3)(-) to N5-carboxyaminoimidazole ribonucleotide (N5-CAIR).</text>
</comment>
<dbReference type="Proteomes" id="UP000552757">
    <property type="component" value="Unassembled WGS sequence"/>
</dbReference>
<dbReference type="Gene3D" id="3.30.1490.20">
    <property type="entry name" value="ATP-grasp fold, A domain"/>
    <property type="match status" value="1"/>
</dbReference>
<dbReference type="InterPro" id="IPR011054">
    <property type="entry name" value="Rudment_hybrid_motif"/>
</dbReference>
<dbReference type="PANTHER" id="PTHR11609">
    <property type="entry name" value="PURINE BIOSYNTHESIS PROTEIN 6/7, PUR6/7"/>
    <property type="match status" value="1"/>
</dbReference>
<dbReference type="SUPFAM" id="SSF51246">
    <property type="entry name" value="Rudiment single hybrid motif"/>
    <property type="match status" value="1"/>
</dbReference>
<keyword evidence="9" id="KW-1185">Reference proteome</keyword>
<dbReference type="InterPro" id="IPR011761">
    <property type="entry name" value="ATP-grasp"/>
</dbReference>
<feature type="binding site" evidence="5">
    <location>
        <position position="189"/>
    </location>
    <ligand>
        <name>ATP</name>
        <dbReference type="ChEBI" id="CHEBI:30616"/>
    </ligand>
</feature>
<dbReference type="GO" id="GO:0034028">
    <property type="term" value="F:5-(carboxyamino)imidazole ribonucleotide synthase activity"/>
    <property type="evidence" value="ECO:0007669"/>
    <property type="project" value="UniProtKB-UniRule"/>
</dbReference>
<evidence type="ECO:0000256" key="1">
    <source>
        <dbReference type="ARBA" id="ARBA00022598"/>
    </source>
</evidence>
<dbReference type="Gene3D" id="3.30.470.20">
    <property type="entry name" value="ATP-grasp fold, B domain"/>
    <property type="match status" value="1"/>
</dbReference>
<dbReference type="GO" id="GO:0004638">
    <property type="term" value="F:phosphoribosylaminoimidazole carboxylase activity"/>
    <property type="evidence" value="ECO:0007669"/>
    <property type="project" value="InterPro"/>
</dbReference>
<keyword evidence="2 5" id="KW-0547">Nucleotide-binding</keyword>
<comment type="similarity">
    <text evidence="5 6">Belongs to the PurK/PurT family.</text>
</comment>
<evidence type="ECO:0000313" key="8">
    <source>
        <dbReference type="EMBL" id="MBB3980583.1"/>
    </source>
</evidence>
<feature type="binding site" evidence="5">
    <location>
        <position position="146"/>
    </location>
    <ligand>
        <name>ATP</name>
        <dbReference type="ChEBI" id="CHEBI:30616"/>
    </ligand>
</feature>
<comment type="function">
    <text evidence="6">Catalyzes the ATP-dependent conversion of 5-aminoimidazole ribonucleotide (AIR) and HCO(3)- to N5-carboxyaminoimidazole ribonucleotide (N5-CAIR).</text>
</comment>